<dbReference type="AlphaFoldDB" id="Q12YC4"/>
<dbReference type="EMBL" id="CP000300">
    <property type="protein sequence ID" value="ABE51552.1"/>
    <property type="molecule type" value="Genomic_DNA"/>
</dbReference>
<evidence type="ECO:0000313" key="2">
    <source>
        <dbReference type="Proteomes" id="UP000001979"/>
    </source>
</evidence>
<dbReference type="KEGG" id="mbu:Mbur_0578"/>
<gene>
    <name evidence="1" type="ordered locus">Mbur_0578</name>
</gene>
<evidence type="ECO:0000313" key="1">
    <source>
        <dbReference type="EMBL" id="ABE51552.1"/>
    </source>
</evidence>
<organism evidence="1 2">
    <name type="scientific">Methanococcoides burtonii (strain DSM 6242 / NBRC 107633 / OCM 468 / ACE-M)</name>
    <dbReference type="NCBI Taxonomy" id="259564"/>
    <lineage>
        <taxon>Archaea</taxon>
        <taxon>Methanobacteriati</taxon>
        <taxon>Methanobacteriota</taxon>
        <taxon>Stenosarchaea group</taxon>
        <taxon>Methanomicrobia</taxon>
        <taxon>Methanosarcinales</taxon>
        <taxon>Methanosarcinaceae</taxon>
        <taxon>Methanococcoides</taxon>
    </lineage>
</organism>
<proteinExistence type="predicted"/>
<keyword evidence="2" id="KW-1185">Reference proteome</keyword>
<sequence length="60" mass="7111">MSKIVVRGYTQKMKKSSVNPFYKPKDVPLRHDRVFVFDTETTIDQCQNFKIGHFQIYQDG</sequence>
<name>Q12YC4_METBU</name>
<dbReference type="STRING" id="259564.Mbur_0578"/>
<reference evidence="2" key="1">
    <citation type="journal article" date="2009" name="ISME J.">
        <title>The genome sequence of the psychrophilic archaeon, Methanococcoides burtonii: the role of genome evolution in cold adaptation.</title>
        <authorList>
            <person name="Allen M.A."/>
            <person name="Lauro F.M."/>
            <person name="Williams T.J."/>
            <person name="Burg D."/>
            <person name="Siddiqui K.S."/>
            <person name="De Francisci D."/>
            <person name="Chong K.W."/>
            <person name="Pilak O."/>
            <person name="Chew H.H."/>
            <person name="De Maere M.Z."/>
            <person name="Ting L."/>
            <person name="Katrib M."/>
            <person name="Ng C."/>
            <person name="Sowers K.R."/>
            <person name="Galperin M.Y."/>
            <person name="Anderson I.J."/>
            <person name="Ivanova N."/>
            <person name="Dalin E."/>
            <person name="Martinez M."/>
            <person name="Lapidus A."/>
            <person name="Hauser L."/>
            <person name="Land M."/>
            <person name="Thomas T."/>
            <person name="Cavicchioli R."/>
        </authorList>
    </citation>
    <scope>NUCLEOTIDE SEQUENCE [LARGE SCALE GENOMIC DNA]</scope>
    <source>
        <strain evidence="2">DSM 6242 / NBRC 107633 / OCM 468 / ACE-M</strain>
    </source>
</reference>
<dbReference type="Proteomes" id="UP000001979">
    <property type="component" value="Chromosome"/>
</dbReference>
<dbReference type="HOGENOM" id="CLU_2930201_0_0_2"/>
<protein>
    <submittedName>
        <fullName evidence="1">Uncharacterized protein</fullName>
    </submittedName>
</protein>
<accession>Q12YC4</accession>